<feature type="signal peptide" evidence="1">
    <location>
        <begin position="1"/>
        <end position="24"/>
    </location>
</feature>
<accession>A0AAN6M233</accession>
<gene>
    <name evidence="2" type="ORF">GRF29_28g2770589</name>
</gene>
<name>A0AAN6M233_9PLEO</name>
<keyword evidence="3" id="KW-1185">Reference proteome</keyword>
<dbReference type="Proteomes" id="UP001280581">
    <property type="component" value="Unassembled WGS sequence"/>
</dbReference>
<proteinExistence type="predicted"/>
<dbReference type="AlphaFoldDB" id="A0AAN6M233"/>
<keyword evidence="1" id="KW-0732">Signal</keyword>
<evidence type="ECO:0000313" key="2">
    <source>
        <dbReference type="EMBL" id="KAK3214333.1"/>
    </source>
</evidence>
<feature type="chain" id="PRO_5042910023" evidence="1">
    <location>
        <begin position="25"/>
        <end position="274"/>
    </location>
</feature>
<comment type="caution">
    <text evidence="2">The sequence shown here is derived from an EMBL/GenBank/DDBJ whole genome shotgun (WGS) entry which is preliminary data.</text>
</comment>
<protein>
    <submittedName>
        <fullName evidence="2">Uncharacterized protein</fullName>
    </submittedName>
</protein>
<evidence type="ECO:0000313" key="3">
    <source>
        <dbReference type="Proteomes" id="UP001280581"/>
    </source>
</evidence>
<evidence type="ECO:0000256" key="1">
    <source>
        <dbReference type="SAM" id="SignalP"/>
    </source>
</evidence>
<dbReference type="EMBL" id="WVTA01000004">
    <property type="protein sequence ID" value="KAK3214333.1"/>
    <property type="molecule type" value="Genomic_DNA"/>
</dbReference>
<organism evidence="2 3">
    <name type="scientific">Pseudopithomyces chartarum</name>
    <dbReference type="NCBI Taxonomy" id="1892770"/>
    <lineage>
        <taxon>Eukaryota</taxon>
        <taxon>Fungi</taxon>
        <taxon>Dikarya</taxon>
        <taxon>Ascomycota</taxon>
        <taxon>Pezizomycotina</taxon>
        <taxon>Dothideomycetes</taxon>
        <taxon>Pleosporomycetidae</taxon>
        <taxon>Pleosporales</taxon>
        <taxon>Massarineae</taxon>
        <taxon>Didymosphaeriaceae</taxon>
        <taxon>Pseudopithomyces</taxon>
    </lineage>
</organism>
<sequence length="274" mass="30267">MRSYNRFLPLFLHILLWFQTAVEAVKGVPDLVEYRKPVSPKVGVELDYQLAKAGADTMIAGKPVSKGKMQQRLIFMSHYDVPGTIPDVELVKIAMDGYMDMLASAKQYSIHKDDLPSVMTVFHWGKEIIVASSQKGGQAITYTRDNDVSTLVNECIKPADKSNDAKCGEMSAAQLFQKLHPKTPISSAEIVTVTVISDKRNNAFSTTEADLKVWPPCSKETGGGCDKIIGPGKVIAREVKPEVWNDRKVTDVTYSKTGWVETPMQVLSFASPVQ</sequence>
<reference evidence="2 3" key="1">
    <citation type="submission" date="2021-02" db="EMBL/GenBank/DDBJ databases">
        <title>Genome assembly of Pseudopithomyces chartarum.</title>
        <authorList>
            <person name="Jauregui R."/>
            <person name="Singh J."/>
            <person name="Voisey C."/>
        </authorList>
    </citation>
    <scope>NUCLEOTIDE SEQUENCE [LARGE SCALE GENOMIC DNA]</scope>
    <source>
        <strain evidence="2 3">AGR01</strain>
    </source>
</reference>